<accession>A0A2R3IRV6</accession>
<feature type="compositionally biased region" description="Polar residues" evidence="1">
    <location>
        <begin position="430"/>
        <end position="448"/>
    </location>
</feature>
<feature type="region of interest" description="Disordered" evidence="1">
    <location>
        <begin position="429"/>
        <end position="448"/>
    </location>
</feature>
<gene>
    <name evidence="2" type="ORF">CSB93_2404</name>
</gene>
<reference evidence="2 3" key="1">
    <citation type="submission" date="2018-02" db="EMBL/GenBank/DDBJ databases">
        <title>FDA/CDC Antimicrobial Resistant Isolate Bank Genome Sequencing.</title>
        <authorList>
            <person name="Benahmed F.H."/>
            <person name="Lutgring J.D."/>
            <person name="Yoo B."/>
            <person name="Machado M."/>
            <person name="Brown A."/>
            <person name="McAllister G."/>
            <person name="Perry A."/>
            <person name="Halpin A.L."/>
            <person name="Vavikolanu K."/>
            <person name="Ott S."/>
            <person name="Zhao X."/>
            <person name="Tallon L.J."/>
            <person name="Sadzewicz L."/>
            <person name="Aluvathingal J."/>
            <person name="Nadendla S."/>
            <person name="Voskania-kordi A."/>
            <person name="Simonyan V."/>
            <person name="Patel J."/>
            <person name="Shawar R.M."/>
        </authorList>
    </citation>
    <scope>NUCLEOTIDE SEQUENCE [LARGE SCALE GENOMIC DNA]</scope>
    <source>
        <strain evidence="2 3">AR_0356</strain>
    </source>
</reference>
<dbReference type="EMBL" id="CP027169">
    <property type="protein sequence ID" value="AVK04668.1"/>
    <property type="molecule type" value="Genomic_DNA"/>
</dbReference>
<sequence length="448" mass="48023">MALATAERIAPVQPGEPVDQALPAVAGSLCLELLQPVVLRGLAMTMGALRPPKQLLARPQPMVPGRASTAMARLASKPTRFQAGYSRRTGGIGQAPVAQLRRTGRAGVGPGAGKRIGAPVEDMALPATEAVLARPAFPFIVQALQFIPQQEFPVLARVRGDGSGMRRNVTPPGRLAPLHPSVLRRSQRPAGDQAGTAGRLHPVQGHRHPVHIQQCAAFDNGEGPFAQGANHLVANPGHRLTVEIGLAERFYNRATVVGAITEPDDIHRCPPHSPSGRPTRSAGSPTWLRIAPSAGRSTLPTSLRCAPGQHARRESFPFQPGSRDTGKIVAPGTLQLRAVDNTRRSHEGGGVLAGIRVFLEYEHSFERPGIAHIAGPHRRQQGRNECRSQGSLRTEFPQVERRIGPAKLAEQRNTEAPCIFRTSCPCHLTKTPSEAGNHRSTNRPASRS</sequence>
<keyword evidence="3" id="KW-1185">Reference proteome</keyword>
<feature type="region of interest" description="Disordered" evidence="1">
    <location>
        <begin position="265"/>
        <end position="285"/>
    </location>
</feature>
<proteinExistence type="predicted"/>
<evidence type="ECO:0000313" key="3">
    <source>
        <dbReference type="Proteomes" id="UP000238390"/>
    </source>
</evidence>
<dbReference type="AlphaFoldDB" id="A0A2R3IRV6"/>
<evidence type="ECO:0000256" key="1">
    <source>
        <dbReference type="SAM" id="MobiDB-lite"/>
    </source>
</evidence>
<organism evidence="2 3">
    <name type="scientific">Pseudomonas paraeruginosa</name>
    <dbReference type="NCBI Taxonomy" id="2994495"/>
    <lineage>
        <taxon>Bacteria</taxon>
        <taxon>Pseudomonadati</taxon>
        <taxon>Pseudomonadota</taxon>
        <taxon>Gammaproteobacteria</taxon>
        <taxon>Pseudomonadales</taxon>
        <taxon>Pseudomonadaceae</taxon>
        <taxon>Pseudomonas</taxon>
    </lineage>
</organism>
<evidence type="ECO:0000313" key="2">
    <source>
        <dbReference type="EMBL" id="AVK04668.1"/>
    </source>
</evidence>
<dbReference type="Proteomes" id="UP000238390">
    <property type="component" value="Chromosome"/>
</dbReference>
<name>A0A2R3IRV6_9PSED</name>
<protein>
    <submittedName>
        <fullName evidence="2">Uncharacterized protein</fullName>
    </submittedName>
</protein>